<sequence>MIRTLPRTVNTRMGALFVLAALAVLGGDSLADFSVALIAGVIVGVASTVSVAVPVAVSLERRNPAHREGGRHPRSRTDPPAPGGPTPTARNGRGGLIPRREAVARVPCPGHGSVLDRWTGAFPRPVRRRAARCRSPPQGGIGEW</sequence>
<keyword evidence="2" id="KW-0812">Transmembrane</keyword>
<proteinExistence type="predicted"/>
<dbReference type="Gene3D" id="1.20.1640.10">
    <property type="entry name" value="Multidrug efflux transporter AcrB transmembrane domain"/>
    <property type="match status" value="1"/>
</dbReference>
<accession>A0A1Z1WR81</accession>
<feature type="domain" description="Protein export membrane protein SecD/SecF C-terminal" evidence="3">
    <location>
        <begin position="3"/>
        <end position="61"/>
    </location>
</feature>
<evidence type="ECO:0000259" key="3">
    <source>
        <dbReference type="Pfam" id="PF02355"/>
    </source>
</evidence>
<name>A0A1Z1WR81_9ACTN</name>
<dbReference type="AlphaFoldDB" id="A0A1Z1WR81"/>
<evidence type="ECO:0000256" key="2">
    <source>
        <dbReference type="SAM" id="Phobius"/>
    </source>
</evidence>
<keyword evidence="2" id="KW-1133">Transmembrane helix</keyword>
<evidence type="ECO:0000313" key="4">
    <source>
        <dbReference type="EMBL" id="ARX88953.1"/>
    </source>
</evidence>
<dbReference type="Pfam" id="PF02355">
    <property type="entry name" value="SecD_SecF_C"/>
    <property type="match status" value="1"/>
</dbReference>
<feature type="transmembrane region" description="Helical" evidence="2">
    <location>
        <begin position="36"/>
        <end position="57"/>
    </location>
</feature>
<feature type="compositionally biased region" description="Basic and acidic residues" evidence="1">
    <location>
        <begin position="59"/>
        <end position="77"/>
    </location>
</feature>
<feature type="region of interest" description="Disordered" evidence="1">
    <location>
        <begin position="58"/>
        <end position="98"/>
    </location>
</feature>
<reference evidence="4 5" key="1">
    <citation type="submission" date="2017-05" db="EMBL/GenBank/DDBJ databases">
        <title>Streptomyces alboflavus Genome sequencing and assembly.</title>
        <authorList>
            <person name="Wang Y."/>
            <person name="Du B."/>
            <person name="Ding Y."/>
            <person name="Liu H."/>
            <person name="Hou Q."/>
            <person name="Liu K."/>
            <person name="Wang C."/>
            <person name="Yao L."/>
        </authorList>
    </citation>
    <scope>NUCLEOTIDE SEQUENCE [LARGE SCALE GENOMIC DNA]</scope>
    <source>
        <strain evidence="4 5">MDJK44</strain>
    </source>
</reference>
<keyword evidence="5" id="KW-1185">Reference proteome</keyword>
<dbReference type="KEGG" id="salf:SMD44_08440"/>
<gene>
    <name evidence="4" type="primary">secDF</name>
    <name evidence="4" type="ORF">SMD44_08440</name>
</gene>
<evidence type="ECO:0000313" key="5">
    <source>
        <dbReference type="Proteomes" id="UP000195880"/>
    </source>
</evidence>
<dbReference type="SUPFAM" id="SSF82866">
    <property type="entry name" value="Multidrug efflux transporter AcrB transmembrane domain"/>
    <property type="match status" value="1"/>
</dbReference>
<dbReference type="EMBL" id="CP021748">
    <property type="protein sequence ID" value="ARX88953.1"/>
    <property type="molecule type" value="Genomic_DNA"/>
</dbReference>
<dbReference type="InterPro" id="IPR048634">
    <property type="entry name" value="SecD_SecF_C"/>
</dbReference>
<evidence type="ECO:0000256" key="1">
    <source>
        <dbReference type="SAM" id="MobiDB-lite"/>
    </source>
</evidence>
<organism evidence="4 5">
    <name type="scientific">Streptomyces alboflavus</name>
    <dbReference type="NCBI Taxonomy" id="67267"/>
    <lineage>
        <taxon>Bacteria</taxon>
        <taxon>Bacillati</taxon>
        <taxon>Actinomycetota</taxon>
        <taxon>Actinomycetes</taxon>
        <taxon>Kitasatosporales</taxon>
        <taxon>Streptomycetaceae</taxon>
        <taxon>Streptomyces</taxon>
    </lineage>
</organism>
<protein>
    <submittedName>
        <fullName evidence="4">Preprotein translocase subunit SecD</fullName>
    </submittedName>
</protein>
<dbReference type="Proteomes" id="UP000195880">
    <property type="component" value="Chromosome"/>
</dbReference>
<keyword evidence="2" id="KW-0472">Membrane</keyword>